<evidence type="ECO:0000259" key="4">
    <source>
        <dbReference type="Pfam" id="PF04821"/>
    </source>
</evidence>
<dbReference type="PANTHER" id="PTHR22940:SF4">
    <property type="entry name" value="PROTEIN TIMELESS HOMOLOG"/>
    <property type="match status" value="1"/>
</dbReference>
<feature type="domain" description="Timeless N-terminal" evidence="4">
    <location>
        <begin position="66"/>
        <end position="179"/>
    </location>
</feature>
<dbReference type="GO" id="GO:0043111">
    <property type="term" value="P:replication fork arrest"/>
    <property type="evidence" value="ECO:0007669"/>
    <property type="project" value="TreeGrafter"/>
</dbReference>
<dbReference type="Pfam" id="PF26019">
    <property type="entry name" value="HTH_TIMELESS"/>
    <property type="match status" value="1"/>
</dbReference>
<dbReference type="EMBL" id="JAPCXC010000115">
    <property type="protein sequence ID" value="KAJ1604882.1"/>
    <property type="molecule type" value="Genomic_DNA"/>
</dbReference>
<evidence type="ECO:0000256" key="2">
    <source>
        <dbReference type="ARBA" id="ARBA00023242"/>
    </source>
</evidence>
<evidence type="ECO:0000313" key="5">
    <source>
        <dbReference type="EMBL" id="KAJ1604882.1"/>
    </source>
</evidence>
<gene>
    <name evidence="5" type="ORF">OJ253_3426</name>
</gene>
<dbReference type="SUPFAM" id="SSF46689">
    <property type="entry name" value="Homeodomain-like"/>
    <property type="match status" value="1"/>
</dbReference>
<dbReference type="OrthoDB" id="310853at2759"/>
<proteinExistence type="predicted"/>
<dbReference type="InterPro" id="IPR006906">
    <property type="entry name" value="Timeless_N"/>
</dbReference>
<name>A0A9D5DDZ5_9CRYT</name>
<evidence type="ECO:0000256" key="1">
    <source>
        <dbReference type="ARBA" id="ARBA00004123"/>
    </source>
</evidence>
<dbReference type="Pfam" id="PF04821">
    <property type="entry name" value="TIMELESS"/>
    <property type="match status" value="1"/>
</dbReference>
<dbReference type="InterPro" id="IPR009057">
    <property type="entry name" value="Homeodomain-like_sf"/>
</dbReference>
<sequence>MEEGYTKDKDSIGVELLHYVNSLIEPLANESIGRSAISENTAQNEFNLGGRKSIPKLEKESGSETWVVGVDAVDDLRDIIKLIKREIEGGADSERHAITMLSEWNTVNTKLIPLWSISTDNIEIQSLIVQVLFWLTMPPDESWRLFHSKTMKCRAYLKNMQKVKFSLCSTPFWREVIVLYRKLKEVIKSRGFLKEDKDGIRCREEQISHLKELDNMNSEEDTSGEGQGAESNDFLAENDEAAENNEIKMERLERLEMIRDLRDEIIAINERAEKRFKQYKSRIGMIKGLLIQVLKIQDPTIAESLASFGVSGVLEIIQDDNRLLSNDQSEEYVMWDSEATAPWRILEYVYGLICNIQPIDFVNELFGLKSKLSETEIFKNSLIEKMMSIKRSSSSGFTSNSLMNRHSRFNPELARRRIKENNGGTTSQVTNSKRASMQRVSRYRHDFDVDEIFEYIDIFIGAMQSTGGSIHCIEMYGYPTIEGAMGSIDGVESQCYSDIIQTMGEFLDNFFNLEFPKLLEKILAILRSGGDKHTLWDVSRLISLMTWVLAYKRSVFFEVTKNEKDDEVIKGELTRLLMETKYLLDTKENMAIDFIYSTIKLHARERLLKNKSHKVARVAIRCLNEQLKIIHLVANSEDEAIRGLGTSLIAFIIRLDVMNCLAWILKHYTKTSHHPELFLYSIETSNRLIKLFTKLGGEAQVSTRRRRRDRPMDMKDYNEECEYEERQTGFNESHYSEKVKMMSLDEMMGDFCDGRVVSNLMLLVQNYSTNHSNINWHTARLARKIITTRPPGEVSKVGEDGKEEPFMQLFCGLFFQLSYFITFSQILSDKSFLSHSSKDKGAQDIVLLSRHVIHTFWEVARINQFVFIELLFSKNSARGLGLADPERLRSIFTDYEEGVDAAIVTRMDVTGEEDVFEARSFVKNKMNKEKQTASNWSKEDDEELLALYAQYEDNSKCISIIASLMSDMKTERSVKKRLRDLGKLGSDESRIDQDEYDGDVAQVAINADLVSGIVGFSNMHSEERTDEGVGFDPSVVLKELLGILEESLSTREIFGDSKFGEIPVEFPSSLPTSLLADPNYRLILSSMGLKEPKAEDGLWVVPKGLSLEKYEESISLFREYMDRDAFELNEMLGQIQGGGPSNGESGSQNWKFSAKTLKSTIQDFMEDSGLSGEISQVLDAEFPVDNGLLHLISSELNVVLDKNSHGDSWQRTEPEDLYFCLSQSRLDGLGLRANFERVYESQTMSKLLHLLGFKKSTVSSDVDFMVHLDRGVSKEPLSSSGPSSDLVYSLFEEDDGDDVGDPLERSSARGWVLDFERLSLGEFRQRSKLFCDLVMETADVSARIGKELKRVDTFSKKMISQICRGVYDLRRSCKDSRFLRTLISKLDGYLQSSGEGDDPDFVIGAYRPEDSSGVEDQYIGQIMESLMGQRDESGGWSIRRFIEGYTFDRIKELRELLSRLDDLEIPELRQFTESVTGKKLKVSKERVRSVSRSNSKRAARRVDVENAVEGDLDDGDYDMEQNVGTDILDGAIPYMIDEGDDRLRKDWEGLEREMKNVGSESLFEDKEECQVRADLIPDQLFGDSE</sequence>
<organism evidence="5">
    <name type="scientific">Cryptosporidium canis</name>
    <dbReference type="NCBI Taxonomy" id="195482"/>
    <lineage>
        <taxon>Eukaryota</taxon>
        <taxon>Sar</taxon>
        <taxon>Alveolata</taxon>
        <taxon>Apicomplexa</taxon>
        <taxon>Conoidasida</taxon>
        <taxon>Coccidia</taxon>
        <taxon>Eucoccidiorida</taxon>
        <taxon>Eimeriorina</taxon>
        <taxon>Cryptosporidiidae</taxon>
        <taxon>Cryptosporidium</taxon>
    </lineage>
</organism>
<dbReference type="GO" id="GO:0006281">
    <property type="term" value="P:DNA repair"/>
    <property type="evidence" value="ECO:0007669"/>
    <property type="project" value="TreeGrafter"/>
</dbReference>
<protein>
    <submittedName>
        <fullName evidence="5">SANT domain containing protein</fullName>
    </submittedName>
</protein>
<accession>A0A9D5DDZ5</accession>
<dbReference type="GO" id="GO:0031298">
    <property type="term" value="C:replication fork protection complex"/>
    <property type="evidence" value="ECO:0007669"/>
    <property type="project" value="TreeGrafter"/>
</dbReference>
<keyword evidence="3" id="KW-0131">Cell cycle</keyword>
<keyword evidence="2" id="KW-0539">Nucleus</keyword>
<evidence type="ECO:0000256" key="3">
    <source>
        <dbReference type="ARBA" id="ARBA00023306"/>
    </source>
</evidence>
<comment type="subcellular location">
    <subcellularLocation>
        <location evidence="1">Nucleus</location>
    </subcellularLocation>
</comment>
<dbReference type="InterPro" id="IPR044998">
    <property type="entry name" value="Timeless"/>
</dbReference>
<reference evidence="5" key="1">
    <citation type="submission" date="2022-10" db="EMBL/GenBank/DDBJ databases">
        <title>Adaptive evolution leads to modifications in subtelomeric GC content in a zoonotic Cryptosporidium species.</title>
        <authorList>
            <person name="Li J."/>
            <person name="Feng Y."/>
            <person name="Xiao L."/>
        </authorList>
    </citation>
    <scope>NUCLEOTIDE SEQUENCE</scope>
    <source>
        <strain evidence="5">33844</strain>
    </source>
</reference>
<dbReference type="PANTHER" id="PTHR22940">
    <property type="entry name" value="TIMEOUT/TIMELESS-2"/>
    <property type="match status" value="1"/>
</dbReference>
<dbReference type="GO" id="GO:0000076">
    <property type="term" value="P:DNA replication checkpoint signaling"/>
    <property type="evidence" value="ECO:0007669"/>
    <property type="project" value="TreeGrafter"/>
</dbReference>
<dbReference type="Proteomes" id="UP001067231">
    <property type="component" value="Unassembled WGS sequence"/>
</dbReference>
<dbReference type="GO" id="GO:0003677">
    <property type="term" value="F:DNA binding"/>
    <property type="evidence" value="ECO:0007669"/>
    <property type="project" value="TreeGrafter"/>
</dbReference>
<comment type="caution">
    <text evidence="5">The sequence shown here is derived from an EMBL/GenBank/DDBJ whole genome shotgun (WGS) entry which is preliminary data.</text>
</comment>